<comment type="subcellular location">
    <subcellularLocation>
        <location evidence="1">Cell membrane</location>
        <topology evidence="1">Single-pass membrane protein</topology>
    </subcellularLocation>
</comment>
<dbReference type="PANTHER" id="PTHR33885:SF3">
    <property type="entry name" value="PHAGE SHOCK PROTEIN C"/>
    <property type="match status" value="1"/>
</dbReference>
<keyword evidence="3 7" id="KW-0812">Transmembrane</keyword>
<keyword evidence="5 7" id="KW-0472">Membrane</keyword>
<gene>
    <name evidence="9" type="ORF">ACFFLI_00465</name>
</gene>
<keyword evidence="4 7" id="KW-1133">Transmembrane helix</keyword>
<comment type="caution">
    <text evidence="9">The sequence shown here is derived from an EMBL/GenBank/DDBJ whole genome shotgun (WGS) entry which is preliminary data.</text>
</comment>
<dbReference type="InterPro" id="IPR007168">
    <property type="entry name" value="Phageshock_PspC_N"/>
</dbReference>
<evidence type="ECO:0000256" key="3">
    <source>
        <dbReference type="ARBA" id="ARBA00022692"/>
    </source>
</evidence>
<keyword evidence="2" id="KW-1003">Cell membrane</keyword>
<keyword evidence="10" id="KW-1185">Reference proteome</keyword>
<evidence type="ECO:0000256" key="2">
    <source>
        <dbReference type="ARBA" id="ARBA00022475"/>
    </source>
</evidence>
<feature type="transmembrane region" description="Helical" evidence="7">
    <location>
        <begin position="36"/>
        <end position="61"/>
    </location>
</feature>
<name>A0ABV5WQD8_9LACO</name>
<feature type="compositionally biased region" description="Basic and acidic residues" evidence="6">
    <location>
        <begin position="93"/>
        <end position="109"/>
    </location>
</feature>
<evidence type="ECO:0000256" key="5">
    <source>
        <dbReference type="ARBA" id="ARBA00023136"/>
    </source>
</evidence>
<sequence>MKTNSKRKLTKSTNRVLTGALGGIAEYLNWNANVLRVLYVILTIVSHGFGILLYILLAAIIPNKPENAGFFEQMRQASQGGATSQPARKTKGRKEIHNVHEEDEPRHQD</sequence>
<organism evidence="9 10">
    <name type="scientific">Lactiplantibacillus modestisalitolerans</name>
    <dbReference type="NCBI Taxonomy" id="1457219"/>
    <lineage>
        <taxon>Bacteria</taxon>
        <taxon>Bacillati</taxon>
        <taxon>Bacillota</taxon>
        <taxon>Bacilli</taxon>
        <taxon>Lactobacillales</taxon>
        <taxon>Lactobacillaceae</taxon>
        <taxon>Lactiplantibacillus</taxon>
    </lineage>
</organism>
<evidence type="ECO:0000256" key="7">
    <source>
        <dbReference type="SAM" id="Phobius"/>
    </source>
</evidence>
<dbReference type="RefSeq" id="WP_137642822.1">
    <property type="nucleotide sequence ID" value="NZ_BJEA01000011.1"/>
</dbReference>
<feature type="compositionally biased region" description="Polar residues" evidence="6">
    <location>
        <begin position="75"/>
        <end position="87"/>
    </location>
</feature>
<accession>A0ABV5WQD8</accession>
<dbReference type="PANTHER" id="PTHR33885">
    <property type="entry name" value="PHAGE SHOCK PROTEIN C"/>
    <property type="match status" value="1"/>
</dbReference>
<dbReference type="Proteomes" id="UP001589691">
    <property type="component" value="Unassembled WGS sequence"/>
</dbReference>
<evidence type="ECO:0000259" key="8">
    <source>
        <dbReference type="Pfam" id="PF04024"/>
    </source>
</evidence>
<evidence type="ECO:0000313" key="10">
    <source>
        <dbReference type="Proteomes" id="UP001589691"/>
    </source>
</evidence>
<proteinExistence type="predicted"/>
<evidence type="ECO:0000256" key="1">
    <source>
        <dbReference type="ARBA" id="ARBA00004162"/>
    </source>
</evidence>
<reference evidence="9 10" key="1">
    <citation type="submission" date="2024-09" db="EMBL/GenBank/DDBJ databases">
        <authorList>
            <person name="Sun Q."/>
            <person name="Mori K."/>
        </authorList>
    </citation>
    <scope>NUCLEOTIDE SEQUENCE [LARGE SCALE GENOMIC DNA]</scope>
    <source>
        <strain evidence="9 10">TBRC 4576</strain>
    </source>
</reference>
<dbReference type="Pfam" id="PF04024">
    <property type="entry name" value="PspC"/>
    <property type="match status" value="1"/>
</dbReference>
<evidence type="ECO:0000256" key="6">
    <source>
        <dbReference type="SAM" id="MobiDB-lite"/>
    </source>
</evidence>
<dbReference type="InterPro" id="IPR052027">
    <property type="entry name" value="PspC"/>
</dbReference>
<protein>
    <submittedName>
        <fullName evidence="9">PspC domain-containing protein</fullName>
    </submittedName>
</protein>
<dbReference type="EMBL" id="JBHLZY010000001">
    <property type="protein sequence ID" value="MFB9768350.1"/>
    <property type="molecule type" value="Genomic_DNA"/>
</dbReference>
<feature type="region of interest" description="Disordered" evidence="6">
    <location>
        <begin position="75"/>
        <end position="109"/>
    </location>
</feature>
<evidence type="ECO:0000256" key="4">
    <source>
        <dbReference type="ARBA" id="ARBA00022989"/>
    </source>
</evidence>
<evidence type="ECO:0000313" key="9">
    <source>
        <dbReference type="EMBL" id="MFB9768350.1"/>
    </source>
</evidence>
<feature type="domain" description="Phage shock protein PspC N-terminal" evidence="8">
    <location>
        <begin position="7"/>
        <end position="63"/>
    </location>
</feature>